<sequence length="147" mass="16703">MKYWLNKGFANIDTDKWKKLGITAHIHSNLGYCPISLKQWDNWWETSSITKAANWIEAGFTPELVVKWMDNGISPRDAKILKEVLYPKEAAKWITTGIPSKLSICWKASIPDPPLAREFFKEKISPEEAAQWTAMEANAAEAAYFVG</sequence>
<protein>
    <submittedName>
        <fullName evidence="1">Uncharacterized protein</fullName>
    </submittedName>
</protein>
<dbReference type="EMBL" id="QTSX02000186">
    <property type="protein sequence ID" value="KAJ9087870.1"/>
    <property type="molecule type" value="Genomic_DNA"/>
</dbReference>
<accession>A0ACC2UMC1</accession>
<gene>
    <name evidence="1" type="ORF">DSO57_1028865</name>
</gene>
<evidence type="ECO:0000313" key="2">
    <source>
        <dbReference type="Proteomes" id="UP001165960"/>
    </source>
</evidence>
<reference evidence="1" key="1">
    <citation type="submission" date="2022-04" db="EMBL/GenBank/DDBJ databases">
        <title>Genome of the entomopathogenic fungus Entomophthora muscae.</title>
        <authorList>
            <person name="Elya C."/>
            <person name="Lovett B.R."/>
            <person name="Lee E."/>
            <person name="Macias A.M."/>
            <person name="Hajek A.E."/>
            <person name="De Bivort B.L."/>
            <person name="Kasson M.T."/>
            <person name="De Fine Licht H.H."/>
            <person name="Stajich J.E."/>
        </authorList>
    </citation>
    <scope>NUCLEOTIDE SEQUENCE</scope>
    <source>
        <strain evidence="1">Berkeley</strain>
    </source>
</reference>
<name>A0ACC2UMC1_9FUNG</name>
<dbReference type="Proteomes" id="UP001165960">
    <property type="component" value="Unassembled WGS sequence"/>
</dbReference>
<keyword evidence="2" id="KW-1185">Reference proteome</keyword>
<evidence type="ECO:0000313" key="1">
    <source>
        <dbReference type="EMBL" id="KAJ9087870.1"/>
    </source>
</evidence>
<organism evidence="1 2">
    <name type="scientific">Entomophthora muscae</name>
    <dbReference type="NCBI Taxonomy" id="34485"/>
    <lineage>
        <taxon>Eukaryota</taxon>
        <taxon>Fungi</taxon>
        <taxon>Fungi incertae sedis</taxon>
        <taxon>Zoopagomycota</taxon>
        <taxon>Entomophthoromycotina</taxon>
        <taxon>Entomophthoromycetes</taxon>
        <taxon>Entomophthorales</taxon>
        <taxon>Entomophthoraceae</taxon>
        <taxon>Entomophthora</taxon>
    </lineage>
</organism>
<comment type="caution">
    <text evidence="1">The sequence shown here is derived from an EMBL/GenBank/DDBJ whole genome shotgun (WGS) entry which is preliminary data.</text>
</comment>
<proteinExistence type="predicted"/>